<evidence type="ECO:0000313" key="2">
    <source>
        <dbReference type="Proteomes" id="UP000612361"/>
    </source>
</evidence>
<gene>
    <name evidence="1" type="ORF">H8K47_14950</name>
</gene>
<proteinExistence type="predicted"/>
<sequence>MLRFVFWTLFISNLALAGYQFGLAGKWPLETREPERLKQQVRTDQLVQISASAAQTSSEPVAAEPEKKPEVIACLELGNFLQSDAAKIEDKLKTLALGDRQSRINISETASHMVFIPSQGSKEGADKKISELKRIGVSDYFVIQDQSNLRWGISLGIFKTEEAAKQHLSNLNNKGVRTARIMPRALTTNKFAYQLHQVNGDEKSKLDALIKDLPAHEERSCQKTS</sequence>
<name>A0A923KZT5_9BURK</name>
<dbReference type="EMBL" id="JACOGG010000018">
    <property type="protein sequence ID" value="MBC3936663.1"/>
    <property type="molecule type" value="Genomic_DNA"/>
</dbReference>
<organism evidence="1 2">
    <name type="scientific">Undibacterium rugosum</name>
    <dbReference type="NCBI Taxonomy" id="2762291"/>
    <lineage>
        <taxon>Bacteria</taxon>
        <taxon>Pseudomonadati</taxon>
        <taxon>Pseudomonadota</taxon>
        <taxon>Betaproteobacteria</taxon>
        <taxon>Burkholderiales</taxon>
        <taxon>Oxalobacteraceae</taxon>
        <taxon>Undibacterium</taxon>
    </lineage>
</organism>
<keyword evidence="2" id="KW-1185">Reference proteome</keyword>
<reference evidence="1" key="1">
    <citation type="submission" date="2020-08" db="EMBL/GenBank/DDBJ databases">
        <title>Novel species isolated from subtropical streams in China.</title>
        <authorList>
            <person name="Lu H."/>
        </authorList>
    </citation>
    <scope>NUCLEOTIDE SEQUENCE</scope>
    <source>
        <strain evidence="1">CY7W</strain>
    </source>
</reference>
<dbReference type="Proteomes" id="UP000612361">
    <property type="component" value="Unassembled WGS sequence"/>
</dbReference>
<protein>
    <submittedName>
        <fullName evidence="1">SPOR domain-containing protein</fullName>
    </submittedName>
</protein>
<comment type="caution">
    <text evidence="1">The sequence shown here is derived from an EMBL/GenBank/DDBJ whole genome shotgun (WGS) entry which is preliminary data.</text>
</comment>
<evidence type="ECO:0000313" key="1">
    <source>
        <dbReference type="EMBL" id="MBC3936663.1"/>
    </source>
</evidence>
<accession>A0A923KZT5</accession>
<dbReference type="RefSeq" id="WP_186882205.1">
    <property type="nucleotide sequence ID" value="NZ_JACOGG010000018.1"/>
</dbReference>
<dbReference type="AlphaFoldDB" id="A0A923KZT5"/>